<evidence type="ECO:0000313" key="1">
    <source>
        <dbReference type="EMBL" id="GGQ79101.1"/>
    </source>
</evidence>
<accession>A0A918BM36</accession>
<protein>
    <submittedName>
        <fullName evidence="1">Uncharacterized protein</fullName>
    </submittedName>
</protein>
<evidence type="ECO:0000313" key="2">
    <source>
        <dbReference type="Proteomes" id="UP000620156"/>
    </source>
</evidence>
<dbReference type="RefSeq" id="WP_189219662.1">
    <property type="nucleotide sequence ID" value="NZ_BMQK01000016.1"/>
</dbReference>
<comment type="caution">
    <text evidence="1">The sequence shown here is derived from an EMBL/GenBank/DDBJ whole genome shotgun (WGS) entry which is preliminary data.</text>
</comment>
<dbReference type="Proteomes" id="UP000620156">
    <property type="component" value="Unassembled WGS sequence"/>
</dbReference>
<organism evidence="1 2">
    <name type="scientific">Streptomyces ruber</name>
    <dbReference type="NCBI Taxonomy" id="83378"/>
    <lineage>
        <taxon>Bacteria</taxon>
        <taxon>Bacillati</taxon>
        <taxon>Actinomycetota</taxon>
        <taxon>Actinomycetes</taxon>
        <taxon>Kitasatosporales</taxon>
        <taxon>Streptomycetaceae</taxon>
        <taxon>Streptomyces</taxon>
    </lineage>
</organism>
<sequence>MSVHVCSLILDEPQVIPQGGYQVVRFPFGAGESYDAHGMHQVAQPDGYQVTNWRTDDRAGLIWPAADGWGSLTAMIQWEAGDYTELRDQFVRDPLGLTGDPVNTTATDHRPPSPGMQCFTKHHEIFVHPGVPLAVRVSHNDSAPRRLLLAEFKLAIHSTGA</sequence>
<reference evidence="1" key="2">
    <citation type="submission" date="2020-09" db="EMBL/GenBank/DDBJ databases">
        <authorList>
            <person name="Sun Q."/>
            <person name="Ohkuma M."/>
        </authorList>
    </citation>
    <scope>NUCLEOTIDE SEQUENCE</scope>
    <source>
        <strain evidence="1">JCM 3131</strain>
    </source>
</reference>
<dbReference type="EMBL" id="BMQK01000016">
    <property type="protein sequence ID" value="GGQ79101.1"/>
    <property type="molecule type" value="Genomic_DNA"/>
</dbReference>
<reference evidence="1" key="1">
    <citation type="journal article" date="2014" name="Int. J. Syst. Evol. Microbiol.">
        <title>Complete genome sequence of Corynebacterium casei LMG S-19264T (=DSM 44701T), isolated from a smear-ripened cheese.</title>
        <authorList>
            <consortium name="US DOE Joint Genome Institute (JGI-PGF)"/>
            <person name="Walter F."/>
            <person name="Albersmeier A."/>
            <person name="Kalinowski J."/>
            <person name="Ruckert C."/>
        </authorList>
    </citation>
    <scope>NUCLEOTIDE SEQUENCE</scope>
    <source>
        <strain evidence="1">JCM 3131</strain>
    </source>
</reference>
<proteinExistence type="predicted"/>
<dbReference type="AlphaFoldDB" id="A0A918BM36"/>
<gene>
    <name evidence="1" type="ORF">GCM10010145_56030</name>
</gene>
<name>A0A918BM36_9ACTN</name>
<keyword evidence="2" id="KW-1185">Reference proteome</keyword>